<feature type="transmembrane region" description="Helical" evidence="5">
    <location>
        <begin position="192"/>
        <end position="218"/>
    </location>
</feature>
<dbReference type="OrthoDB" id="3358017at2759"/>
<accession>W4KF78</accession>
<dbReference type="Proteomes" id="UP000030671">
    <property type="component" value="Unassembled WGS sequence"/>
</dbReference>
<feature type="transmembrane region" description="Helical" evidence="5">
    <location>
        <begin position="82"/>
        <end position="102"/>
    </location>
</feature>
<feature type="transmembrane region" description="Helical" evidence="5">
    <location>
        <begin position="238"/>
        <end position="258"/>
    </location>
</feature>
<proteinExistence type="predicted"/>
<dbReference type="InterPro" id="IPR007568">
    <property type="entry name" value="RTA1"/>
</dbReference>
<organism evidence="6 7">
    <name type="scientific">Heterobasidion irregulare (strain TC 32-1)</name>
    <dbReference type="NCBI Taxonomy" id="747525"/>
    <lineage>
        <taxon>Eukaryota</taxon>
        <taxon>Fungi</taxon>
        <taxon>Dikarya</taxon>
        <taxon>Basidiomycota</taxon>
        <taxon>Agaricomycotina</taxon>
        <taxon>Agaricomycetes</taxon>
        <taxon>Russulales</taxon>
        <taxon>Bondarzewiaceae</taxon>
        <taxon>Heterobasidion</taxon>
        <taxon>Heterobasidion annosum species complex</taxon>
    </lineage>
</organism>
<gene>
    <name evidence="6" type="ORF">HETIRDRAFT_62617</name>
</gene>
<evidence type="ECO:0000256" key="4">
    <source>
        <dbReference type="ARBA" id="ARBA00023136"/>
    </source>
</evidence>
<dbReference type="Pfam" id="PF04479">
    <property type="entry name" value="RTA1"/>
    <property type="match status" value="1"/>
</dbReference>
<keyword evidence="4 5" id="KW-0472">Membrane</keyword>
<sequence length="330" mass="36202">MFRPRSVFRCSLNAYLSLHGPSHRSKGSSVPCPADPFADPAHDPCNGLRGIASNTLTAVAFTLIMVSALVQSLSMLKWGAWWMLCLVIGEYTFALGIGMRFGLHSHPDSKGIYIAEYLFVVLSPCAFIAADYILLGRLARFLRCEKHLLVPAHRITAIFLSSDVTTFLIQAAGGGVSIGSTTAQGAQTGSNIFLAGLAIQLLSFLIFTCTLLVFLYRVHKHEQQTWTIHRGQHWYTDWRSLAVALLVSCVGILIRSVYRTIELSQGFEGPIATNEGFFYGLDTLPLFVAVVVYCPFWPGRFIPPSPSFSISNMEAAPEKSMASQESDGRA</sequence>
<evidence type="ECO:0000256" key="5">
    <source>
        <dbReference type="SAM" id="Phobius"/>
    </source>
</evidence>
<feature type="transmembrane region" description="Helical" evidence="5">
    <location>
        <begin position="278"/>
        <end position="297"/>
    </location>
</feature>
<evidence type="ECO:0000256" key="1">
    <source>
        <dbReference type="ARBA" id="ARBA00004141"/>
    </source>
</evidence>
<comment type="subcellular location">
    <subcellularLocation>
        <location evidence="1">Membrane</location>
        <topology evidence="1">Multi-pass membrane protein</topology>
    </subcellularLocation>
</comment>
<evidence type="ECO:0000313" key="7">
    <source>
        <dbReference type="Proteomes" id="UP000030671"/>
    </source>
</evidence>
<reference evidence="6 7" key="1">
    <citation type="journal article" date="2012" name="New Phytol.">
        <title>Insight into trade-off between wood decay and parasitism from the genome of a fungal forest pathogen.</title>
        <authorList>
            <person name="Olson A."/>
            <person name="Aerts A."/>
            <person name="Asiegbu F."/>
            <person name="Belbahri L."/>
            <person name="Bouzid O."/>
            <person name="Broberg A."/>
            <person name="Canback B."/>
            <person name="Coutinho P.M."/>
            <person name="Cullen D."/>
            <person name="Dalman K."/>
            <person name="Deflorio G."/>
            <person name="van Diepen L.T."/>
            <person name="Dunand C."/>
            <person name="Duplessis S."/>
            <person name="Durling M."/>
            <person name="Gonthier P."/>
            <person name="Grimwood J."/>
            <person name="Fossdal C.G."/>
            <person name="Hansson D."/>
            <person name="Henrissat B."/>
            <person name="Hietala A."/>
            <person name="Himmelstrand K."/>
            <person name="Hoffmeister D."/>
            <person name="Hogberg N."/>
            <person name="James T.Y."/>
            <person name="Karlsson M."/>
            <person name="Kohler A."/>
            <person name="Kues U."/>
            <person name="Lee Y.H."/>
            <person name="Lin Y.C."/>
            <person name="Lind M."/>
            <person name="Lindquist E."/>
            <person name="Lombard V."/>
            <person name="Lucas S."/>
            <person name="Lunden K."/>
            <person name="Morin E."/>
            <person name="Murat C."/>
            <person name="Park J."/>
            <person name="Raffaello T."/>
            <person name="Rouze P."/>
            <person name="Salamov A."/>
            <person name="Schmutz J."/>
            <person name="Solheim H."/>
            <person name="Stahlberg J."/>
            <person name="Velez H."/>
            <person name="de Vries R.P."/>
            <person name="Wiebenga A."/>
            <person name="Woodward S."/>
            <person name="Yakovlev I."/>
            <person name="Garbelotto M."/>
            <person name="Martin F."/>
            <person name="Grigoriev I.V."/>
            <person name="Stenlid J."/>
        </authorList>
    </citation>
    <scope>NUCLEOTIDE SEQUENCE [LARGE SCALE GENOMIC DNA]</scope>
    <source>
        <strain evidence="6 7">TC 32-1</strain>
    </source>
</reference>
<dbReference type="PANTHER" id="PTHR31465:SF1">
    <property type="entry name" value="PROTEIN RTA1-RELATED"/>
    <property type="match status" value="1"/>
</dbReference>
<dbReference type="AlphaFoldDB" id="W4KF78"/>
<dbReference type="RefSeq" id="XP_009543265.1">
    <property type="nucleotide sequence ID" value="XM_009544970.1"/>
</dbReference>
<dbReference type="EMBL" id="KI925456">
    <property type="protein sequence ID" value="ETW83965.1"/>
    <property type="molecule type" value="Genomic_DNA"/>
</dbReference>
<keyword evidence="2 5" id="KW-0812">Transmembrane</keyword>
<protein>
    <submittedName>
        <fullName evidence="6">Lipid-translocating exporter</fullName>
    </submittedName>
</protein>
<keyword evidence="7" id="KW-1185">Reference proteome</keyword>
<keyword evidence="3 5" id="KW-1133">Transmembrane helix</keyword>
<dbReference type="KEGG" id="hir:HETIRDRAFT_62617"/>
<dbReference type="STRING" id="747525.W4KF78"/>
<feature type="transmembrane region" description="Helical" evidence="5">
    <location>
        <begin position="114"/>
        <end position="134"/>
    </location>
</feature>
<evidence type="ECO:0000256" key="2">
    <source>
        <dbReference type="ARBA" id="ARBA00022692"/>
    </source>
</evidence>
<dbReference type="HOGENOM" id="CLU_033465_3_3_1"/>
<name>W4KF78_HETIT</name>
<evidence type="ECO:0000256" key="3">
    <source>
        <dbReference type="ARBA" id="ARBA00022989"/>
    </source>
</evidence>
<dbReference type="eggNOG" id="ENOG502QURG">
    <property type="taxonomic scope" value="Eukaryota"/>
</dbReference>
<evidence type="ECO:0000313" key="6">
    <source>
        <dbReference type="EMBL" id="ETW83965.1"/>
    </source>
</evidence>
<dbReference type="InParanoid" id="W4KF78"/>
<dbReference type="GO" id="GO:0016020">
    <property type="term" value="C:membrane"/>
    <property type="evidence" value="ECO:0007669"/>
    <property type="project" value="UniProtKB-SubCell"/>
</dbReference>
<dbReference type="GeneID" id="20678607"/>
<feature type="transmembrane region" description="Helical" evidence="5">
    <location>
        <begin position="51"/>
        <end position="70"/>
    </location>
</feature>
<dbReference type="PANTHER" id="PTHR31465">
    <property type="entry name" value="PROTEIN RTA1-RELATED"/>
    <property type="match status" value="1"/>
</dbReference>